<comment type="caution">
    <text evidence="1">The sequence shown here is derived from an EMBL/GenBank/DDBJ whole genome shotgun (WGS) entry which is preliminary data.</text>
</comment>
<sequence>MREAIRVLNFEAPLPILPPKMPVPTYLYPPVGMLIVDGTNPAHFPRADPFIPW</sequence>
<protein>
    <submittedName>
        <fullName evidence="1">Uncharacterized protein</fullName>
    </submittedName>
</protein>
<gene>
    <name evidence="1" type="ORF">WN944_006112</name>
</gene>
<dbReference type="Proteomes" id="UP001428341">
    <property type="component" value="Unassembled WGS sequence"/>
</dbReference>
<evidence type="ECO:0000313" key="1">
    <source>
        <dbReference type="EMBL" id="KAK9214124.1"/>
    </source>
</evidence>
<dbReference type="EMBL" id="JBCGBO010000003">
    <property type="protein sequence ID" value="KAK9214124.1"/>
    <property type="molecule type" value="Genomic_DNA"/>
</dbReference>
<evidence type="ECO:0000313" key="2">
    <source>
        <dbReference type="Proteomes" id="UP001428341"/>
    </source>
</evidence>
<keyword evidence="2" id="KW-1185">Reference proteome</keyword>
<proteinExistence type="predicted"/>
<dbReference type="AlphaFoldDB" id="A0AAP0QTH5"/>
<accession>A0AAP0QTH5</accession>
<organism evidence="1 2">
    <name type="scientific">Citrus x changshan-huyou</name>
    <dbReference type="NCBI Taxonomy" id="2935761"/>
    <lineage>
        <taxon>Eukaryota</taxon>
        <taxon>Viridiplantae</taxon>
        <taxon>Streptophyta</taxon>
        <taxon>Embryophyta</taxon>
        <taxon>Tracheophyta</taxon>
        <taxon>Spermatophyta</taxon>
        <taxon>Magnoliopsida</taxon>
        <taxon>eudicotyledons</taxon>
        <taxon>Gunneridae</taxon>
        <taxon>Pentapetalae</taxon>
        <taxon>rosids</taxon>
        <taxon>malvids</taxon>
        <taxon>Sapindales</taxon>
        <taxon>Rutaceae</taxon>
        <taxon>Aurantioideae</taxon>
        <taxon>Citrus</taxon>
    </lineage>
</organism>
<reference evidence="1 2" key="1">
    <citation type="submission" date="2024-05" db="EMBL/GenBank/DDBJ databases">
        <title>Haplotype-resolved chromosome-level genome assembly of Huyou (Citrus changshanensis).</title>
        <authorList>
            <person name="Miao C."/>
            <person name="Chen W."/>
            <person name="Wu Y."/>
            <person name="Wang L."/>
            <person name="Zhao S."/>
            <person name="Grierson D."/>
            <person name="Xu C."/>
            <person name="Chen K."/>
        </authorList>
    </citation>
    <scope>NUCLEOTIDE SEQUENCE [LARGE SCALE GENOMIC DNA]</scope>
    <source>
        <strain evidence="1">01-14</strain>
        <tissue evidence="1">Leaf</tissue>
    </source>
</reference>
<name>A0AAP0QTH5_9ROSI</name>